<dbReference type="InterPro" id="IPR051604">
    <property type="entry name" value="Ergot_Alk_Oxidoreductase"/>
</dbReference>
<dbReference type="InterPro" id="IPR016040">
    <property type="entry name" value="NAD(P)-bd_dom"/>
</dbReference>
<comment type="caution">
    <text evidence="2">The sequence shown here is derived from an EMBL/GenBank/DDBJ whole genome shotgun (WGS) entry which is preliminary data.</text>
</comment>
<dbReference type="PANTHER" id="PTHR43162:SF1">
    <property type="entry name" value="PRESTALK A DIFFERENTIATION PROTEIN A"/>
    <property type="match status" value="1"/>
</dbReference>
<keyword evidence="3" id="KW-1185">Reference proteome</keyword>
<dbReference type="AlphaFoldDB" id="A0A8H4M0Q0"/>
<dbReference type="SUPFAM" id="SSF51735">
    <property type="entry name" value="NAD(P)-binding Rossmann-fold domains"/>
    <property type="match status" value="1"/>
</dbReference>
<dbReference type="Pfam" id="PF13460">
    <property type="entry name" value="NAD_binding_10"/>
    <property type="match status" value="1"/>
</dbReference>
<name>A0A8H4M0Q0_9EURO</name>
<dbReference type="PANTHER" id="PTHR43162">
    <property type="match status" value="1"/>
</dbReference>
<dbReference type="InterPro" id="IPR036291">
    <property type="entry name" value="NAD(P)-bd_dom_sf"/>
</dbReference>
<evidence type="ECO:0000313" key="2">
    <source>
        <dbReference type="EMBL" id="KAF4228361.1"/>
    </source>
</evidence>
<protein>
    <recommendedName>
        <fullName evidence="1">NAD(P)-binding domain-containing protein</fullName>
    </recommendedName>
</protein>
<organism evidence="2 3">
    <name type="scientific">Aspergillus fumigatiaffinis</name>
    <dbReference type="NCBI Taxonomy" id="340414"/>
    <lineage>
        <taxon>Eukaryota</taxon>
        <taxon>Fungi</taxon>
        <taxon>Dikarya</taxon>
        <taxon>Ascomycota</taxon>
        <taxon>Pezizomycotina</taxon>
        <taxon>Eurotiomycetes</taxon>
        <taxon>Eurotiomycetidae</taxon>
        <taxon>Eurotiales</taxon>
        <taxon>Aspergillaceae</taxon>
        <taxon>Aspergillus</taxon>
        <taxon>Aspergillus subgen. Fumigati</taxon>
    </lineage>
</organism>
<proteinExistence type="predicted"/>
<evidence type="ECO:0000313" key="3">
    <source>
        <dbReference type="Proteomes" id="UP000653565"/>
    </source>
</evidence>
<gene>
    <name evidence="2" type="ORF">CNMCM6805_002221</name>
</gene>
<dbReference type="Proteomes" id="UP000653565">
    <property type="component" value="Unassembled WGS sequence"/>
</dbReference>
<accession>A0A8H4M0Q0</accession>
<dbReference type="OrthoDB" id="419598at2759"/>
<dbReference type="Gene3D" id="3.40.50.720">
    <property type="entry name" value="NAD(P)-binding Rossmann-like Domain"/>
    <property type="match status" value="1"/>
</dbReference>
<reference evidence="2" key="2">
    <citation type="submission" date="2020-04" db="EMBL/GenBank/DDBJ databases">
        <authorList>
            <person name="Santos R.A.C."/>
            <person name="Steenwyk J.L."/>
            <person name="Rivero-Menendez O."/>
            <person name="Mead M.E."/>
            <person name="Silva L.P."/>
            <person name="Bastos R.W."/>
            <person name="Alastruey-Izquierdo A."/>
            <person name="Goldman G.H."/>
            <person name="Rokas A."/>
        </authorList>
    </citation>
    <scope>NUCLEOTIDE SEQUENCE</scope>
    <source>
        <strain evidence="2">CNM-CM6805</strain>
    </source>
</reference>
<dbReference type="Gene3D" id="3.90.25.10">
    <property type="entry name" value="UDP-galactose 4-epimerase, domain 1"/>
    <property type="match status" value="1"/>
</dbReference>
<feature type="domain" description="NAD(P)-binding" evidence="1">
    <location>
        <begin position="10"/>
        <end position="182"/>
    </location>
</feature>
<reference evidence="2" key="1">
    <citation type="journal article" date="2020" name="bioRxiv">
        <title>Genomic and phenotypic heterogeneity of clinical isolates of the human pathogens Aspergillus fumigatus, Aspergillus lentulus and Aspergillus fumigatiaffinis.</title>
        <authorList>
            <person name="dos Santos R.A.C."/>
            <person name="Steenwyk J.L."/>
            <person name="Rivero-Menendez O."/>
            <person name="Mead M.E."/>
            <person name="Silva L.P."/>
            <person name="Bastos R.W."/>
            <person name="Alastruey-Izquierdo A."/>
            <person name="Goldman G.H."/>
            <person name="Rokas A."/>
        </authorList>
    </citation>
    <scope>NUCLEOTIDE SEQUENCE</scope>
    <source>
        <strain evidence="2">CNM-CM6805</strain>
    </source>
</reference>
<sequence length="288" mass="31701">MVLPRFLIVGANGAVGRELLHQLLALFPPSQIRVSTRNTATAKFPPGVEIVQGDLSDDTSYHRMFAGVDRAFLYSVPEAPLGQLFLTAKGEGVHHVTLLSSLSIEDDPEGMIAATQRKVEDAIIHSGLLYTFIRAGNFCSNASLLWIPQVEQTGKLWMAYPDAQSAPVSESDIAATAVVALTTDKLVNQAIGVTGPGQISHREQIEAINCLRRIEGKQPIEFVVITPEDWKSKTSKFIPEDLQDQLLRFWALGDKRRPALKPSEKVTGKPSQRFDEWLACNKAAFLKL</sequence>
<dbReference type="EMBL" id="JAAAPX010000154">
    <property type="protein sequence ID" value="KAF4228361.1"/>
    <property type="molecule type" value="Genomic_DNA"/>
</dbReference>
<evidence type="ECO:0000259" key="1">
    <source>
        <dbReference type="Pfam" id="PF13460"/>
    </source>
</evidence>